<dbReference type="AlphaFoldDB" id="A0A1H9JV11"/>
<dbReference type="Gene3D" id="3.50.30.10">
    <property type="entry name" value="Phosphohistidine domain"/>
    <property type="match status" value="1"/>
</dbReference>
<dbReference type="SUPFAM" id="SSF52009">
    <property type="entry name" value="Phosphohistidine domain"/>
    <property type="match status" value="1"/>
</dbReference>
<feature type="domain" description="PEP-utilising enzyme mobile" evidence="1">
    <location>
        <begin position="2"/>
        <end position="46"/>
    </location>
</feature>
<dbReference type="InterPro" id="IPR036637">
    <property type="entry name" value="Phosphohistidine_dom_sf"/>
</dbReference>
<keyword evidence="3" id="KW-1185">Reference proteome</keyword>
<dbReference type="InterPro" id="IPR008279">
    <property type="entry name" value="PEP-util_enz_mobile_dom"/>
</dbReference>
<protein>
    <submittedName>
        <fullName evidence="2">Pyruvate, water dikinase</fullName>
    </submittedName>
</protein>
<accession>A0A1H9JV11</accession>
<sequence length="52" mass="5242">MTDVGAPLSHAAIVARELGIPAVAGCGNATTRIATGEVVRVDGARGTVRKVR</sequence>
<proteinExistence type="predicted"/>
<gene>
    <name evidence="2" type="ORF">SAMN05216195_103376</name>
</gene>
<keyword evidence="2" id="KW-0418">Kinase</keyword>
<dbReference type="Proteomes" id="UP000199028">
    <property type="component" value="Unassembled WGS sequence"/>
</dbReference>
<organism evidence="2 3">
    <name type="scientific">Lentzea flaviverrucosa</name>
    <dbReference type="NCBI Taxonomy" id="200379"/>
    <lineage>
        <taxon>Bacteria</taxon>
        <taxon>Bacillati</taxon>
        <taxon>Actinomycetota</taxon>
        <taxon>Actinomycetes</taxon>
        <taxon>Pseudonocardiales</taxon>
        <taxon>Pseudonocardiaceae</taxon>
        <taxon>Lentzea</taxon>
    </lineage>
</organism>
<dbReference type="EMBL" id="FOFT01000003">
    <property type="protein sequence ID" value="SEQ90679.1"/>
    <property type="molecule type" value="Genomic_DNA"/>
</dbReference>
<keyword evidence="2" id="KW-0808">Transferase</keyword>
<reference evidence="3" key="1">
    <citation type="submission" date="2016-10" db="EMBL/GenBank/DDBJ databases">
        <authorList>
            <person name="Varghese N."/>
            <person name="Submissions S."/>
        </authorList>
    </citation>
    <scope>NUCLEOTIDE SEQUENCE [LARGE SCALE GENOMIC DNA]</scope>
    <source>
        <strain evidence="3">CGMCC 4.578</strain>
    </source>
</reference>
<dbReference type="InterPro" id="IPR051549">
    <property type="entry name" value="PEP_Utilizing_Enz"/>
</dbReference>
<evidence type="ECO:0000313" key="3">
    <source>
        <dbReference type="Proteomes" id="UP000199028"/>
    </source>
</evidence>
<keyword evidence="2" id="KW-0670">Pyruvate</keyword>
<dbReference type="Pfam" id="PF00391">
    <property type="entry name" value="PEP-utilizers"/>
    <property type="match status" value="1"/>
</dbReference>
<evidence type="ECO:0000259" key="1">
    <source>
        <dbReference type="Pfam" id="PF00391"/>
    </source>
</evidence>
<dbReference type="PANTHER" id="PTHR43615">
    <property type="entry name" value="PHOSPHOENOLPYRUVATE SYNTHASE-RELATED"/>
    <property type="match status" value="1"/>
</dbReference>
<dbReference type="PANTHER" id="PTHR43615:SF1">
    <property type="entry name" value="PPDK_N DOMAIN-CONTAINING PROTEIN"/>
    <property type="match status" value="1"/>
</dbReference>
<dbReference type="GO" id="GO:0016301">
    <property type="term" value="F:kinase activity"/>
    <property type="evidence" value="ECO:0007669"/>
    <property type="project" value="UniProtKB-KW"/>
</dbReference>
<name>A0A1H9JV11_9PSEU</name>
<evidence type="ECO:0000313" key="2">
    <source>
        <dbReference type="EMBL" id="SEQ90679.1"/>
    </source>
</evidence>